<dbReference type="AlphaFoldDB" id="B7GIN0"/>
<dbReference type="HOGENOM" id="CLU_185116_1_0_9"/>
<organism evidence="1 2">
    <name type="scientific">Anoxybacillus flavithermus (strain DSM 21510 / WK1)</name>
    <dbReference type="NCBI Taxonomy" id="491915"/>
    <lineage>
        <taxon>Bacteria</taxon>
        <taxon>Bacillati</taxon>
        <taxon>Bacillota</taxon>
        <taxon>Bacilli</taxon>
        <taxon>Bacillales</taxon>
        <taxon>Anoxybacillaceae</taxon>
        <taxon>Anoxybacillus</taxon>
    </lineage>
</organism>
<dbReference type="EMBL" id="CP000922">
    <property type="protein sequence ID" value="ACJ33045.1"/>
    <property type="molecule type" value="Genomic_DNA"/>
</dbReference>
<evidence type="ECO:0000313" key="2">
    <source>
        <dbReference type="Proteomes" id="UP000000742"/>
    </source>
</evidence>
<proteinExistence type="predicted"/>
<dbReference type="Proteomes" id="UP000000742">
    <property type="component" value="Chromosome"/>
</dbReference>
<dbReference type="GeneID" id="7036922"/>
<evidence type="ECO:0000313" key="1">
    <source>
        <dbReference type="EMBL" id="ACJ33045.1"/>
    </source>
</evidence>
<dbReference type="STRING" id="491915.Aflv_0665"/>
<protein>
    <submittedName>
        <fullName evidence="1">Phage related protein</fullName>
    </submittedName>
</protein>
<dbReference type="KEGG" id="afl:Aflv_0665"/>
<accession>B7GIN0</accession>
<gene>
    <name evidence="1" type="ordered locus">Aflv_0665</name>
</gene>
<sequence>MARYVVVKSFKDLQDGQRIYRVGDEYPRKGYKPTKKRVEELSTNKNLHGEPLIAEVKEGDE</sequence>
<dbReference type="eggNOG" id="ENOG5033ATE">
    <property type="taxonomic scope" value="Bacteria"/>
</dbReference>
<reference evidence="1 2" key="1">
    <citation type="journal article" date="2008" name="Genome Biol.">
        <title>Encapsulated in silica: genome, proteome and physiology of the thermophilic bacterium Anoxybacillus flavithermus WK1.</title>
        <authorList>
            <person name="Saw J.H."/>
            <person name="Mountain B.W."/>
            <person name="Feng L."/>
            <person name="Omelchenko M.V."/>
            <person name="Hou S."/>
            <person name="Saito J.A."/>
            <person name="Stott M.B."/>
            <person name="Li D."/>
            <person name="Zhao G."/>
            <person name="Wu J."/>
            <person name="Galperin M.Y."/>
            <person name="Koonin E.V."/>
            <person name="Makarova K.S."/>
            <person name="Wolf Y.I."/>
            <person name="Rigden D.J."/>
            <person name="Dunfield P.F."/>
            <person name="Wang L."/>
            <person name="Alam M."/>
        </authorList>
    </citation>
    <scope>NUCLEOTIDE SEQUENCE [LARGE SCALE GENOMIC DNA]</scope>
    <source>
        <strain evidence="2">DSM 21510 / WK1</strain>
    </source>
</reference>
<dbReference type="PATRIC" id="fig|491915.6.peg.681"/>
<name>B7GIN0_ANOFW</name>
<dbReference type="RefSeq" id="WP_012574351.1">
    <property type="nucleotide sequence ID" value="NC_011567.1"/>
</dbReference>